<evidence type="ECO:0000313" key="3">
    <source>
        <dbReference type="EMBL" id="MBB4248859.1"/>
    </source>
</evidence>
<sequence>MHIILVSDRLATAKSMVLTSRMMALAAAFFAALLFSAALLLSWVGVQFRLPFAESLALSVQQQQAQKSQEFVRDNVNVMAVKLGQLQAQLLRLDSLGERISALSGVDAPARLEPGKMPPPAAGKAPPGQGGPLILPASPAPLSAEQLQQEVDRLAQLVDQRSDSLAALESQLMDKRVKSIMLPTILPIQSNTIGSGFGWRTDPIAGVQAMHEGIDFIAETGTRVIAAAGGVVLSAEFHPQYGNLIEIDHGNGFSSRYAHLSRALVRSGQVIKRGQEIAASGNTGRSTGPHLHFEVRYKGVPQNPVRFLRQDLLMAQTQTAAGNSAKAGAPR</sequence>
<dbReference type="InterPro" id="IPR016047">
    <property type="entry name" value="M23ase_b-sheet_dom"/>
</dbReference>
<dbReference type="SUPFAM" id="SSF51261">
    <property type="entry name" value="Duplicated hybrid motif"/>
    <property type="match status" value="1"/>
</dbReference>
<dbReference type="Pfam" id="PF01551">
    <property type="entry name" value="Peptidase_M23"/>
    <property type="match status" value="1"/>
</dbReference>
<dbReference type="PANTHER" id="PTHR21666:SF270">
    <property type="entry name" value="MUREIN HYDROLASE ACTIVATOR ENVC"/>
    <property type="match status" value="1"/>
</dbReference>
<dbReference type="InterPro" id="IPR050570">
    <property type="entry name" value="Cell_wall_metabolism_enzyme"/>
</dbReference>
<organism evidence="3 4">
    <name type="scientific">Rhodocyclus tenuis</name>
    <name type="common">Rhodospirillum tenue</name>
    <dbReference type="NCBI Taxonomy" id="1066"/>
    <lineage>
        <taxon>Bacteria</taxon>
        <taxon>Pseudomonadati</taxon>
        <taxon>Pseudomonadota</taxon>
        <taxon>Betaproteobacteria</taxon>
        <taxon>Rhodocyclales</taxon>
        <taxon>Rhodocyclaceae</taxon>
        <taxon>Rhodocyclus</taxon>
    </lineage>
</organism>
<dbReference type="EMBL" id="JACIGE010000014">
    <property type="protein sequence ID" value="MBB4248859.1"/>
    <property type="molecule type" value="Genomic_DNA"/>
</dbReference>
<evidence type="ECO:0000313" key="4">
    <source>
        <dbReference type="Proteomes" id="UP000587070"/>
    </source>
</evidence>
<dbReference type="GO" id="GO:0004222">
    <property type="term" value="F:metalloendopeptidase activity"/>
    <property type="evidence" value="ECO:0007669"/>
    <property type="project" value="TreeGrafter"/>
</dbReference>
<keyword evidence="4" id="KW-1185">Reference proteome</keyword>
<name>A0A840GL23_RHOTE</name>
<proteinExistence type="predicted"/>
<dbReference type="InterPro" id="IPR011055">
    <property type="entry name" value="Dup_hybrid_motif"/>
</dbReference>
<feature type="domain" description="M23ase beta-sheet core" evidence="2">
    <location>
        <begin position="210"/>
        <end position="304"/>
    </location>
</feature>
<evidence type="ECO:0000256" key="1">
    <source>
        <dbReference type="SAM" id="MobiDB-lite"/>
    </source>
</evidence>
<dbReference type="CDD" id="cd12797">
    <property type="entry name" value="M23_peptidase"/>
    <property type="match status" value="1"/>
</dbReference>
<accession>A0A840GL23</accession>
<keyword evidence="3" id="KW-0378">Hydrolase</keyword>
<dbReference type="OrthoDB" id="9815245at2"/>
<dbReference type="RefSeq" id="WP_153117729.1">
    <property type="nucleotide sequence ID" value="NZ_JACIGE010000014.1"/>
</dbReference>
<dbReference type="Gene3D" id="2.70.70.10">
    <property type="entry name" value="Glucose Permease (Domain IIA)"/>
    <property type="match status" value="1"/>
</dbReference>
<evidence type="ECO:0000259" key="2">
    <source>
        <dbReference type="Pfam" id="PF01551"/>
    </source>
</evidence>
<dbReference type="Proteomes" id="UP000587070">
    <property type="component" value="Unassembled WGS sequence"/>
</dbReference>
<reference evidence="3 4" key="1">
    <citation type="submission" date="2020-08" db="EMBL/GenBank/DDBJ databases">
        <title>Genome sequencing of Purple Non-Sulfur Bacteria from various extreme environments.</title>
        <authorList>
            <person name="Mayer M."/>
        </authorList>
    </citation>
    <scope>NUCLEOTIDE SEQUENCE [LARGE SCALE GENOMIC DNA]</scope>
    <source>
        <strain evidence="3 4">2761</strain>
    </source>
</reference>
<dbReference type="PANTHER" id="PTHR21666">
    <property type="entry name" value="PEPTIDASE-RELATED"/>
    <property type="match status" value="1"/>
</dbReference>
<dbReference type="FunFam" id="2.70.70.10:FF:000006">
    <property type="entry name" value="M23 family peptidase"/>
    <property type="match status" value="1"/>
</dbReference>
<dbReference type="AlphaFoldDB" id="A0A840GL23"/>
<feature type="region of interest" description="Disordered" evidence="1">
    <location>
        <begin position="110"/>
        <end position="130"/>
    </location>
</feature>
<comment type="caution">
    <text evidence="3">The sequence shown here is derived from an EMBL/GenBank/DDBJ whole genome shotgun (WGS) entry which is preliminary data.</text>
</comment>
<gene>
    <name evidence="3" type="ORF">GGD90_003259</name>
</gene>
<protein>
    <submittedName>
        <fullName evidence="3">Murein DD-endopeptidase MepM/ murein hydrolase activator NlpD</fullName>
    </submittedName>
</protein>